<dbReference type="InterPro" id="IPR049482">
    <property type="entry name" value="ANM3-like_C2H2_Zf"/>
</dbReference>
<keyword evidence="7" id="KW-0479">Metal-binding</keyword>
<evidence type="ECO:0000256" key="6">
    <source>
        <dbReference type="ARBA" id="ARBA00022691"/>
    </source>
</evidence>
<sequence>MDSASDTAGEDDGLAASWDDWVQGTDDEDDGTARSLFSNEQFPSAEAAIEHDAQEFGFDIVDYVAKTGLDEFGAIKLVNYLRSEVQAGREPLTAVKEAANSTDERPWNDDSYLIPTVRDDALLRIDYQAMIQSRCSTDDGKGATMREMKGRLEALDAENMCLREAFQQLKSEVIWPEVSDIVRATGSMACSQESTLEAGNSKAESLSALSGSQSKEEDDEDSPEFARRTREEANGRVDASYFDSYSCFEIHKAMLSDQVRTKAYQNALQKNSSLVKGKVVLDVGCGTGILSLFACRAGAAQVIAVDGSTWAVDISRKAAAKNGYMGDSPSATMKVLSGKLENLPVMEVDVIISEWMGYGLLFESMLDTVLWARDRWLKPGGALLPDRASLFLAGTTKEGTGLDFWEDVYGFDMSAVADDIRQKARGKVMQEQAKADSIMTESVKIMDFDLMTMSISDVEFTTDFRLPCILTEASEMEDQGLTECHALALWFDVDFSSRFCSDCPVNLTTSPMTDPTHWGQSILLLKDPIKAKWISGRISMVRSDVHRGLDISLEYWPEWEGKKGHKETAIYSV</sequence>
<dbReference type="Pfam" id="PF06325">
    <property type="entry name" value="PrmA"/>
    <property type="match status" value="1"/>
</dbReference>
<evidence type="ECO:0000256" key="8">
    <source>
        <dbReference type="ARBA" id="ARBA00022771"/>
    </source>
</evidence>
<evidence type="ECO:0000256" key="10">
    <source>
        <dbReference type="ARBA" id="ARBA00047384"/>
    </source>
</evidence>
<keyword evidence="9" id="KW-0862">Zinc</keyword>
<dbReference type="GO" id="GO:0032259">
    <property type="term" value="P:methylation"/>
    <property type="evidence" value="ECO:0007669"/>
    <property type="project" value="UniProtKB-KW"/>
</dbReference>
<feature type="domain" description="Protein arginine N-methyltransferase 3-like C2H2 zinc finger" evidence="15">
    <location>
        <begin position="64"/>
        <end position="115"/>
    </location>
</feature>
<keyword evidence="18" id="KW-1185">Reference proteome</keyword>
<keyword evidence="13" id="KW-0175">Coiled coil</keyword>
<name>A0A8S1IXX0_9CHLO</name>
<comment type="caution">
    <text evidence="17">The sequence shown here is derived from an EMBL/GenBank/DDBJ whole genome shotgun (WGS) entry which is preliminary data.</text>
</comment>
<evidence type="ECO:0000259" key="15">
    <source>
        <dbReference type="Pfam" id="PF21137"/>
    </source>
</evidence>
<dbReference type="EC" id="2.1.1.319" evidence="2"/>
<dbReference type="GO" id="GO:0005829">
    <property type="term" value="C:cytosol"/>
    <property type="evidence" value="ECO:0007669"/>
    <property type="project" value="UniProtKB-SubCell"/>
</dbReference>
<dbReference type="AlphaFoldDB" id="A0A8S1IXX0"/>
<dbReference type="Gene3D" id="2.70.160.11">
    <property type="entry name" value="Hnrnp arginine n-methyltransferase1"/>
    <property type="match status" value="1"/>
</dbReference>
<evidence type="ECO:0000313" key="18">
    <source>
        <dbReference type="Proteomes" id="UP000708148"/>
    </source>
</evidence>
<dbReference type="SUPFAM" id="SSF53335">
    <property type="entry name" value="S-adenosyl-L-methionine-dependent methyltransferases"/>
    <property type="match status" value="1"/>
</dbReference>
<dbReference type="InterPro" id="IPR029063">
    <property type="entry name" value="SAM-dependent_MTases_sf"/>
</dbReference>
<evidence type="ECO:0000256" key="9">
    <source>
        <dbReference type="ARBA" id="ARBA00022833"/>
    </source>
</evidence>
<feature type="compositionally biased region" description="Polar residues" evidence="14">
    <location>
        <begin position="193"/>
        <end position="213"/>
    </location>
</feature>
<dbReference type="Proteomes" id="UP000708148">
    <property type="component" value="Unassembled WGS sequence"/>
</dbReference>
<accession>A0A8S1IXX0</accession>
<proteinExistence type="predicted"/>
<dbReference type="GO" id="GO:0008270">
    <property type="term" value="F:zinc ion binding"/>
    <property type="evidence" value="ECO:0007669"/>
    <property type="project" value="UniProtKB-KW"/>
</dbReference>
<dbReference type="InterPro" id="IPR036236">
    <property type="entry name" value="Znf_C2H2_sf"/>
</dbReference>
<evidence type="ECO:0000256" key="13">
    <source>
        <dbReference type="SAM" id="Coils"/>
    </source>
</evidence>
<dbReference type="GO" id="GO:0005634">
    <property type="term" value="C:nucleus"/>
    <property type="evidence" value="ECO:0007669"/>
    <property type="project" value="TreeGrafter"/>
</dbReference>
<dbReference type="PROSITE" id="PS51678">
    <property type="entry name" value="SAM_MT_PRMT"/>
    <property type="match status" value="1"/>
</dbReference>
<dbReference type="CDD" id="cd02440">
    <property type="entry name" value="AdoMet_MTases"/>
    <property type="match status" value="1"/>
</dbReference>
<dbReference type="OrthoDB" id="7848332at2759"/>
<evidence type="ECO:0000256" key="7">
    <source>
        <dbReference type="ARBA" id="ARBA00022723"/>
    </source>
</evidence>
<evidence type="ECO:0000313" key="17">
    <source>
        <dbReference type="EMBL" id="CAD7700068.1"/>
    </source>
</evidence>
<dbReference type="EMBL" id="CAJHUC010001168">
    <property type="protein sequence ID" value="CAD7700068.1"/>
    <property type="molecule type" value="Genomic_DNA"/>
</dbReference>
<keyword evidence="3" id="KW-0963">Cytoplasm</keyword>
<evidence type="ECO:0000256" key="5">
    <source>
        <dbReference type="ARBA" id="ARBA00022679"/>
    </source>
</evidence>
<dbReference type="InterPro" id="IPR025799">
    <property type="entry name" value="Arg_MeTrfase"/>
</dbReference>
<dbReference type="SUPFAM" id="SSF57667">
    <property type="entry name" value="beta-beta-alpha zinc fingers"/>
    <property type="match status" value="1"/>
</dbReference>
<evidence type="ECO:0000256" key="11">
    <source>
        <dbReference type="ARBA" id="ARBA00049303"/>
    </source>
</evidence>
<dbReference type="PANTHER" id="PTHR11006">
    <property type="entry name" value="PROTEIN ARGININE N-METHYLTRANSFERASE"/>
    <property type="match status" value="1"/>
</dbReference>
<dbReference type="Gene3D" id="3.40.50.150">
    <property type="entry name" value="Vaccinia Virus protein VP39"/>
    <property type="match status" value="1"/>
</dbReference>
<reference evidence="17" key="1">
    <citation type="submission" date="2020-12" db="EMBL/GenBank/DDBJ databases">
        <authorList>
            <person name="Iha C."/>
        </authorList>
    </citation>
    <scope>NUCLEOTIDE SEQUENCE</scope>
</reference>
<dbReference type="GO" id="GO:0035242">
    <property type="term" value="F:protein-arginine omega-N asymmetric methyltransferase activity"/>
    <property type="evidence" value="ECO:0007669"/>
    <property type="project" value="UniProtKB-EC"/>
</dbReference>
<dbReference type="GO" id="GO:0042054">
    <property type="term" value="F:histone methyltransferase activity"/>
    <property type="evidence" value="ECO:0007669"/>
    <property type="project" value="TreeGrafter"/>
</dbReference>
<evidence type="ECO:0000256" key="2">
    <source>
        <dbReference type="ARBA" id="ARBA00011925"/>
    </source>
</evidence>
<evidence type="ECO:0000256" key="12">
    <source>
        <dbReference type="PROSITE-ProRule" id="PRU01015"/>
    </source>
</evidence>
<evidence type="ECO:0000256" key="4">
    <source>
        <dbReference type="ARBA" id="ARBA00022603"/>
    </source>
</evidence>
<dbReference type="Pfam" id="PF22528">
    <property type="entry name" value="PRMT_C"/>
    <property type="match status" value="1"/>
</dbReference>
<keyword evidence="4 12" id="KW-0489">Methyltransferase</keyword>
<feature type="region of interest" description="Disordered" evidence="14">
    <location>
        <begin position="1"/>
        <end position="31"/>
    </location>
</feature>
<organism evidence="17 18">
    <name type="scientific">Ostreobium quekettii</name>
    <dbReference type="NCBI Taxonomy" id="121088"/>
    <lineage>
        <taxon>Eukaryota</taxon>
        <taxon>Viridiplantae</taxon>
        <taxon>Chlorophyta</taxon>
        <taxon>core chlorophytes</taxon>
        <taxon>Ulvophyceae</taxon>
        <taxon>TCBD clade</taxon>
        <taxon>Bryopsidales</taxon>
        <taxon>Ostreobineae</taxon>
        <taxon>Ostreobiaceae</taxon>
        <taxon>Ostreobium</taxon>
    </lineage>
</organism>
<dbReference type="InterPro" id="IPR055135">
    <property type="entry name" value="PRMT_dom"/>
</dbReference>
<comment type="subcellular location">
    <subcellularLocation>
        <location evidence="1">Cytoplasm</location>
        <location evidence="1">Cytosol</location>
    </subcellularLocation>
</comment>
<comment type="catalytic activity">
    <reaction evidence="10">
        <text>L-arginyl-[protein] + 2 S-adenosyl-L-methionine = N(omega),N(omega)-dimethyl-L-arginyl-[protein] + 2 S-adenosyl-L-homocysteine + 2 H(+)</text>
        <dbReference type="Rhea" id="RHEA:48096"/>
        <dbReference type="Rhea" id="RHEA-COMP:10532"/>
        <dbReference type="Rhea" id="RHEA-COMP:11991"/>
        <dbReference type="ChEBI" id="CHEBI:15378"/>
        <dbReference type="ChEBI" id="CHEBI:29965"/>
        <dbReference type="ChEBI" id="CHEBI:57856"/>
        <dbReference type="ChEBI" id="CHEBI:59789"/>
        <dbReference type="ChEBI" id="CHEBI:61897"/>
        <dbReference type="EC" id="2.1.1.319"/>
    </reaction>
    <physiologicalReaction direction="left-to-right" evidence="10">
        <dbReference type="Rhea" id="RHEA:48097"/>
    </physiologicalReaction>
</comment>
<dbReference type="Pfam" id="PF21137">
    <property type="entry name" value="ANM3_C2H2_Zf"/>
    <property type="match status" value="1"/>
</dbReference>
<evidence type="ECO:0000259" key="16">
    <source>
        <dbReference type="Pfam" id="PF22528"/>
    </source>
</evidence>
<comment type="catalytic activity">
    <reaction evidence="11">
        <text>L-arginyl-[protein] + S-adenosyl-L-methionine = N(omega)-methyl-L-arginyl-[protein] + S-adenosyl-L-homocysteine + H(+)</text>
        <dbReference type="Rhea" id="RHEA:48100"/>
        <dbReference type="Rhea" id="RHEA-COMP:10532"/>
        <dbReference type="Rhea" id="RHEA-COMP:11990"/>
        <dbReference type="ChEBI" id="CHEBI:15378"/>
        <dbReference type="ChEBI" id="CHEBI:29965"/>
        <dbReference type="ChEBI" id="CHEBI:57856"/>
        <dbReference type="ChEBI" id="CHEBI:59789"/>
        <dbReference type="ChEBI" id="CHEBI:65280"/>
    </reaction>
    <physiologicalReaction direction="left-to-right" evidence="11">
        <dbReference type="Rhea" id="RHEA:48101"/>
    </physiologicalReaction>
</comment>
<dbReference type="PANTHER" id="PTHR11006:SF89">
    <property type="entry name" value="PROTEIN ARGININE N-METHYLTRANSFERASE 3-RELATED"/>
    <property type="match status" value="1"/>
</dbReference>
<feature type="region of interest" description="Disordered" evidence="14">
    <location>
        <begin position="193"/>
        <end position="231"/>
    </location>
</feature>
<feature type="coiled-coil region" evidence="13">
    <location>
        <begin position="145"/>
        <end position="172"/>
    </location>
</feature>
<dbReference type="FunFam" id="3.40.50.150:FF:000003">
    <property type="entry name" value="Blast:Protein arginine N-methyltransferase 1"/>
    <property type="match status" value="1"/>
</dbReference>
<evidence type="ECO:0000256" key="3">
    <source>
        <dbReference type="ARBA" id="ARBA00022490"/>
    </source>
</evidence>
<keyword evidence="8" id="KW-0863">Zinc-finger</keyword>
<protein>
    <recommendedName>
        <fullName evidence="2">type I protein arginine methyltransferase</fullName>
        <ecNumber evidence="2">2.1.1.319</ecNumber>
    </recommendedName>
</protein>
<evidence type="ECO:0000256" key="14">
    <source>
        <dbReference type="SAM" id="MobiDB-lite"/>
    </source>
</evidence>
<keyword evidence="6 12" id="KW-0949">S-adenosyl-L-methionine</keyword>
<evidence type="ECO:0000256" key="1">
    <source>
        <dbReference type="ARBA" id="ARBA00004514"/>
    </source>
</evidence>
<gene>
    <name evidence="17" type="ORF">OSTQU699_LOCUS5427</name>
</gene>
<feature type="domain" description="Protein arginine N-methyltransferase" evidence="16">
    <location>
        <begin position="386"/>
        <end position="555"/>
    </location>
</feature>
<keyword evidence="5 12" id="KW-0808">Transferase</keyword>